<accession>A0A5C5XAP3</accession>
<dbReference type="Gene3D" id="3.30.70.1290">
    <property type="entry name" value="Transposase IS200-like"/>
    <property type="match status" value="1"/>
</dbReference>
<name>A0A5C5XAP3_9PLAN</name>
<dbReference type="SUPFAM" id="SSF143422">
    <property type="entry name" value="Transposase IS200-like"/>
    <property type="match status" value="1"/>
</dbReference>
<keyword evidence="2" id="KW-1185">Reference proteome</keyword>
<dbReference type="OrthoDB" id="9794403at2"/>
<protein>
    <submittedName>
        <fullName evidence="1">Uncharacterized protein</fullName>
    </submittedName>
</protein>
<gene>
    <name evidence="1" type="ORF">Pan54_01770</name>
</gene>
<evidence type="ECO:0000313" key="1">
    <source>
        <dbReference type="EMBL" id="TWT59471.1"/>
    </source>
</evidence>
<sequence length="94" mass="10991">MAAGGVSATVSRSRIQRGERGVWQRQFYRHTIHDVVDLKRGVDYLHVKPLKHGFVKRASEGAWSSFHRDIKLGEYAPNWGSQIEWYEVEFKNFE</sequence>
<evidence type="ECO:0000313" key="2">
    <source>
        <dbReference type="Proteomes" id="UP000316095"/>
    </source>
</evidence>
<comment type="caution">
    <text evidence="1">The sequence shown here is derived from an EMBL/GenBank/DDBJ whole genome shotgun (WGS) entry which is preliminary data.</text>
</comment>
<reference evidence="1 2" key="1">
    <citation type="submission" date="2019-02" db="EMBL/GenBank/DDBJ databases">
        <title>Deep-cultivation of Planctomycetes and their phenomic and genomic characterization uncovers novel biology.</title>
        <authorList>
            <person name="Wiegand S."/>
            <person name="Jogler M."/>
            <person name="Boedeker C."/>
            <person name="Pinto D."/>
            <person name="Vollmers J."/>
            <person name="Rivas-Marin E."/>
            <person name="Kohn T."/>
            <person name="Peeters S.H."/>
            <person name="Heuer A."/>
            <person name="Rast P."/>
            <person name="Oberbeckmann S."/>
            <person name="Bunk B."/>
            <person name="Jeske O."/>
            <person name="Meyerdierks A."/>
            <person name="Storesund J.E."/>
            <person name="Kallscheuer N."/>
            <person name="Luecker S."/>
            <person name="Lage O.M."/>
            <person name="Pohl T."/>
            <person name="Merkel B.J."/>
            <person name="Hornburger P."/>
            <person name="Mueller R.-W."/>
            <person name="Bruemmer F."/>
            <person name="Labrenz M."/>
            <person name="Spormann A.M."/>
            <person name="Op Den Camp H."/>
            <person name="Overmann J."/>
            <person name="Amann R."/>
            <person name="Jetten M.S.M."/>
            <person name="Mascher T."/>
            <person name="Medema M.H."/>
            <person name="Devos D.P."/>
            <person name="Kaster A.-K."/>
            <person name="Ovreas L."/>
            <person name="Rohde M."/>
            <person name="Galperin M.Y."/>
            <person name="Jogler C."/>
        </authorList>
    </citation>
    <scope>NUCLEOTIDE SEQUENCE [LARGE SCALE GENOMIC DNA]</scope>
    <source>
        <strain evidence="1 2">Pan54</strain>
    </source>
</reference>
<dbReference type="GO" id="GO:0004803">
    <property type="term" value="F:transposase activity"/>
    <property type="evidence" value="ECO:0007669"/>
    <property type="project" value="InterPro"/>
</dbReference>
<dbReference type="AlphaFoldDB" id="A0A5C5XAP3"/>
<proteinExistence type="predicted"/>
<dbReference type="RefSeq" id="WP_146501609.1">
    <property type="nucleotide sequence ID" value="NZ_SJPG01000001.1"/>
</dbReference>
<organism evidence="1 2">
    <name type="scientific">Rubinisphaera italica</name>
    <dbReference type="NCBI Taxonomy" id="2527969"/>
    <lineage>
        <taxon>Bacteria</taxon>
        <taxon>Pseudomonadati</taxon>
        <taxon>Planctomycetota</taxon>
        <taxon>Planctomycetia</taxon>
        <taxon>Planctomycetales</taxon>
        <taxon>Planctomycetaceae</taxon>
        <taxon>Rubinisphaera</taxon>
    </lineage>
</organism>
<dbReference type="EMBL" id="SJPG01000001">
    <property type="protein sequence ID" value="TWT59471.1"/>
    <property type="molecule type" value="Genomic_DNA"/>
</dbReference>
<dbReference type="GO" id="GO:0006313">
    <property type="term" value="P:DNA transposition"/>
    <property type="evidence" value="ECO:0007669"/>
    <property type="project" value="InterPro"/>
</dbReference>
<dbReference type="GO" id="GO:0003677">
    <property type="term" value="F:DNA binding"/>
    <property type="evidence" value="ECO:0007669"/>
    <property type="project" value="InterPro"/>
</dbReference>
<dbReference type="Proteomes" id="UP000316095">
    <property type="component" value="Unassembled WGS sequence"/>
</dbReference>
<dbReference type="InterPro" id="IPR036515">
    <property type="entry name" value="Transposase_17_sf"/>
</dbReference>